<gene>
    <name evidence="1" type="ORF">GOB93_16270</name>
</gene>
<dbReference type="Proteomes" id="UP000635278">
    <property type="component" value="Unassembled WGS sequence"/>
</dbReference>
<name>A0ABX0JUL8_9PROT</name>
<comment type="caution">
    <text evidence="1">The sequence shown here is derived from an EMBL/GenBank/DDBJ whole genome shotgun (WGS) entry which is preliminary data.</text>
</comment>
<keyword evidence="2" id="KW-1185">Reference proteome</keyword>
<dbReference type="RefSeq" id="WP_173584565.1">
    <property type="nucleotide sequence ID" value="NZ_WOTB01000028.1"/>
</dbReference>
<accession>A0ABX0JUL8</accession>
<dbReference type="EMBL" id="WOTB01000028">
    <property type="protein sequence ID" value="NHN86185.1"/>
    <property type="molecule type" value="Genomic_DNA"/>
</dbReference>
<reference evidence="1 2" key="1">
    <citation type="journal article" date="2020" name="Int. J. Syst. Evol. Microbiol.">
        <title>Novel acetic acid bacteria from cider fermentations: Acetobacter conturbans sp. nov. and Acetobacter fallax sp. nov.</title>
        <authorList>
            <person name="Sombolestani A.S."/>
            <person name="Cleenwerck I."/>
            <person name="Cnockaert M."/>
            <person name="Borremans W."/>
            <person name="Wieme A.D."/>
            <person name="De Vuyst L."/>
            <person name="Vandamme P."/>
        </authorList>
    </citation>
    <scope>NUCLEOTIDE SEQUENCE [LARGE SCALE GENOMIC DNA]</scope>
    <source>
        <strain evidence="1 2">LMG 30640</strain>
    </source>
</reference>
<proteinExistence type="predicted"/>
<protein>
    <submittedName>
        <fullName evidence="1">Uncharacterized protein</fullName>
    </submittedName>
</protein>
<sequence>MEVPSWTIMPAPEMVPVSSFAGPVKTSDAPLSMVMFPARAVSSVATNEPPLTT</sequence>
<evidence type="ECO:0000313" key="2">
    <source>
        <dbReference type="Proteomes" id="UP000635278"/>
    </source>
</evidence>
<organism evidence="1 2">
    <name type="scientific">Acetobacter musti</name>
    <dbReference type="NCBI Taxonomy" id="864732"/>
    <lineage>
        <taxon>Bacteria</taxon>
        <taxon>Pseudomonadati</taxon>
        <taxon>Pseudomonadota</taxon>
        <taxon>Alphaproteobacteria</taxon>
        <taxon>Acetobacterales</taxon>
        <taxon>Acetobacteraceae</taxon>
        <taxon>Acetobacter</taxon>
    </lineage>
</organism>
<evidence type="ECO:0000313" key="1">
    <source>
        <dbReference type="EMBL" id="NHN86185.1"/>
    </source>
</evidence>